<dbReference type="EMBL" id="CAWYQH010000001">
    <property type="protein sequence ID" value="CAK8672678.1"/>
    <property type="molecule type" value="Genomic_DNA"/>
</dbReference>
<keyword evidence="5" id="KW-1185">Reference proteome</keyword>
<feature type="region of interest" description="Disordered" evidence="2">
    <location>
        <begin position="223"/>
        <end position="271"/>
    </location>
</feature>
<dbReference type="Proteomes" id="UP001642483">
    <property type="component" value="Unassembled WGS sequence"/>
</dbReference>
<dbReference type="InterPro" id="IPR029071">
    <property type="entry name" value="Ubiquitin-like_domsf"/>
</dbReference>
<evidence type="ECO:0000256" key="2">
    <source>
        <dbReference type="SAM" id="MobiDB-lite"/>
    </source>
</evidence>
<gene>
    <name evidence="4" type="ORF">CVLEPA_LOCUS2372</name>
</gene>
<dbReference type="Pfam" id="PF00788">
    <property type="entry name" value="RA"/>
    <property type="match status" value="1"/>
</dbReference>
<dbReference type="PANTHER" id="PTHR15286">
    <property type="entry name" value="RAS-ASSOCIATING DOMAIN CONTAINING PROTEIN"/>
    <property type="match status" value="1"/>
</dbReference>
<name>A0ABP0F3U1_CLALP</name>
<accession>A0ABP0F3U1</accession>
<comment type="caution">
    <text evidence="4">The sequence shown here is derived from an EMBL/GenBank/DDBJ whole genome shotgun (WGS) entry which is preliminary data.</text>
</comment>
<evidence type="ECO:0000313" key="5">
    <source>
        <dbReference type="Proteomes" id="UP001642483"/>
    </source>
</evidence>
<dbReference type="SMART" id="SM00314">
    <property type="entry name" value="RA"/>
    <property type="match status" value="1"/>
</dbReference>
<feature type="region of interest" description="Disordered" evidence="2">
    <location>
        <begin position="139"/>
        <end position="208"/>
    </location>
</feature>
<proteinExistence type="predicted"/>
<feature type="compositionally biased region" description="Polar residues" evidence="2">
    <location>
        <begin position="194"/>
        <end position="203"/>
    </location>
</feature>
<dbReference type="PROSITE" id="PS50200">
    <property type="entry name" value="RA"/>
    <property type="match status" value="1"/>
</dbReference>
<evidence type="ECO:0000259" key="3">
    <source>
        <dbReference type="PROSITE" id="PS50200"/>
    </source>
</evidence>
<feature type="coiled-coil region" evidence="1">
    <location>
        <begin position="329"/>
        <end position="377"/>
    </location>
</feature>
<feature type="coiled-coil region" evidence="1">
    <location>
        <begin position="402"/>
        <end position="489"/>
    </location>
</feature>
<keyword evidence="1" id="KW-0175">Coiled coil</keyword>
<feature type="domain" description="Ras-associating" evidence="3">
    <location>
        <begin position="38"/>
        <end position="121"/>
    </location>
</feature>
<dbReference type="InterPro" id="IPR033593">
    <property type="entry name" value="N-RASSF"/>
</dbReference>
<evidence type="ECO:0000313" key="4">
    <source>
        <dbReference type="EMBL" id="CAK8672678.1"/>
    </source>
</evidence>
<protein>
    <recommendedName>
        <fullName evidence="3">Ras-associating domain-containing protein</fullName>
    </recommendedName>
</protein>
<dbReference type="Gene3D" id="3.10.20.90">
    <property type="entry name" value="Phosphatidylinositol 3-kinase Catalytic Subunit, Chain A, domain 1"/>
    <property type="match status" value="1"/>
</dbReference>
<organism evidence="4 5">
    <name type="scientific">Clavelina lepadiformis</name>
    <name type="common">Light-bulb sea squirt</name>
    <name type="synonym">Ascidia lepadiformis</name>
    <dbReference type="NCBI Taxonomy" id="159417"/>
    <lineage>
        <taxon>Eukaryota</taxon>
        <taxon>Metazoa</taxon>
        <taxon>Chordata</taxon>
        <taxon>Tunicata</taxon>
        <taxon>Ascidiacea</taxon>
        <taxon>Aplousobranchia</taxon>
        <taxon>Clavelinidae</taxon>
        <taxon>Clavelina</taxon>
    </lineage>
</organism>
<dbReference type="SUPFAM" id="SSF54236">
    <property type="entry name" value="Ubiquitin-like"/>
    <property type="match status" value="1"/>
</dbReference>
<dbReference type="InterPro" id="IPR000159">
    <property type="entry name" value="RA_dom"/>
</dbReference>
<evidence type="ECO:0000256" key="1">
    <source>
        <dbReference type="SAM" id="Coils"/>
    </source>
</evidence>
<reference evidence="4 5" key="1">
    <citation type="submission" date="2024-02" db="EMBL/GenBank/DDBJ databases">
        <authorList>
            <person name="Daric V."/>
            <person name="Darras S."/>
        </authorList>
    </citation>
    <scope>NUCLEOTIDE SEQUENCE [LARGE SCALE GENOMIC DNA]</scope>
</reference>
<sequence>MPNIKQYCSRPHTLYHEEKREVHAEFSLEHILDSKFINKMELKVWVDGIQRVVCGITEQTTVQEVVIALAQATGRTGRYTLVERWKTMEKMLPPSERPLQVLADWGERGADVQFVLRRTGANGVVGASGDEGVVMPERTQYRQSLPPQLKHRQKNEAIMNRKEPKRKSLNLTGVPDPSSSKQKTQPDTRPEMEPSTNNATNARKQALLPPNYRNSTFISQTLETSNAESTGKVTSRFHSLNGSKSSSVSTKKKALMPPHMRKDSDSSLNANSGLKSITTVTSVPNISKQQIPTKTGSLSKLTDSAKARAEFTRLVFEQHEHVSEQILTLKSLDDEIMKAEESMQRKEKNSKLLKKDIENLEKKIKENEIDLNNEALLEGLVQDEERKGSDITRENSKFQSEISTVNVNISELEKHLSFLKEEIEKEVKQRIQEKEDTLTRSRTAQSKVKKVNAQLRNVVGELKSVDERINNLDQEMFEKALQMETLNRELRQVNLQQFIRQTGSKVTVLPPETDRGVTEDYYIPVDTTMQNNSSLSLATGSQNESGGVWV</sequence>
<dbReference type="PANTHER" id="PTHR15286:SF6">
    <property type="entry name" value="GH01133P"/>
    <property type="match status" value="1"/>
</dbReference>
<feature type="compositionally biased region" description="Polar residues" evidence="2">
    <location>
        <begin position="223"/>
        <end position="242"/>
    </location>
</feature>